<comment type="caution">
    <text evidence="4">The sequence shown here is derived from an EMBL/GenBank/DDBJ whole genome shotgun (WGS) entry which is preliminary data.</text>
</comment>
<keyword evidence="2" id="KW-1133">Transmembrane helix</keyword>
<comment type="similarity">
    <text evidence="1">Belongs to the EamA transporter family.</text>
</comment>
<keyword evidence="5" id="KW-1185">Reference proteome</keyword>
<feature type="transmembrane region" description="Helical" evidence="2">
    <location>
        <begin position="9"/>
        <end position="33"/>
    </location>
</feature>
<evidence type="ECO:0000313" key="4">
    <source>
        <dbReference type="EMBL" id="MDQ0493360.1"/>
    </source>
</evidence>
<feature type="domain" description="EamA" evidence="3">
    <location>
        <begin position="6"/>
        <end position="83"/>
    </location>
</feature>
<dbReference type="Proteomes" id="UP001242811">
    <property type="component" value="Unassembled WGS sequence"/>
</dbReference>
<dbReference type="Pfam" id="PF00892">
    <property type="entry name" value="EamA"/>
    <property type="match status" value="1"/>
</dbReference>
<evidence type="ECO:0000256" key="1">
    <source>
        <dbReference type="ARBA" id="ARBA00007362"/>
    </source>
</evidence>
<feature type="transmembrane region" description="Helical" evidence="2">
    <location>
        <begin position="67"/>
        <end position="84"/>
    </location>
</feature>
<evidence type="ECO:0000313" key="5">
    <source>
        <dbReference type="Proteomes" id="UP001242811"/>
    </source>
</evidence>
<protein>
    <submittedName>
        <fullName evidence="4">Drug/metabolite transporter (DMT)-like permease</fullName>
    </submittedName>
</protein>
<keyword evidence="2" id="KW-0812">Transmembrane</keyword>
<keyword evidence="2" id="KW-0472">Membrane</keyword>
<feature type="transmembrane region" description="Helical" evidence="2">
    <location>
        <begin position="39"/>
        <end position="55"/>
    </location>
</feature>
<proteinExistence type="inferred from homology"/>
<evidence type="ECO:0000259" key="3">
    <source>
        <dbReference type="Pfam" id="PF00892"/>
    </source>
</evidence>
<organism evidence="4 5">
    <name type="scientific">Paenibacillus brasilensis</name>
    <dbReference type="NCBI Taxonomy" id="128574"/>
    <lineage>
        <taxon>Bacteria</taxon>
        <taxon>Bacillati</taxon>
        <taxon>Bacillota</taxon>
        <taxon>Bacilli</taxon>
        <taxon>Bacillales</taxon>
        <taxon>Paenibacillaceae</taxon>
        <taxon>Paenibacillus</taxon>
    </lineage>
</organism>
<reference evidence="4 5" key="1">
    <citation type="submission" date="2023-07" db="EMBL/GenBank/DDBJ databases">
        <title>Genomic Encyclopedia of Type Strains, Phase IV (KMG-IV): sequencing the most valuable type-strain genomes for metagenomic binning, comparative biology and taxonomic classification.</title>
        <authorList>
            <person name="Goeker M."/>
        </authorList>
    </citation>
    <scope>NUCLEOTIDE SEQUENCE [LARGE SCALE GENOMIC DNA]</scope>
    <source>
        <strain evidence="4 5">DSM 14914</strain>
    </source>
</reference>
<gene>
    <name evidence="4" type="ORF">QOZ95_001518</name>
</gene>
<evidence type="ECO:0000256" key="2">
    <source>
        <dbReference type="SAM" id="Phobius"/>
    </source>
</evidence>
<dbReference type="EMBL" id="JAUSWA010000006">
    <property type="protein sequence ID" value="MDQ0493360.1"/>
    <property type="molecule type" value="Genomic_DNA"/>
</dbReference>
<accession>A0ABU0KXT3</accession>
<dbReference type="InterPro" id="IPR000620">
    <property type="entry name" value="EamA_dom"/>
</dbReference>
<sequence>MKNTLLGSLYLILASSIWGGMYVVIKIVVSVILPLELVWMRYLVAIVVFLVIGFITRQNWRIKKRYFLLIVAIGVIGNAVSIVAQEAVPEVIEVGLGPAPFFNSVKPKEAVP</sequence>
<name>A0ABU0KXT3_9BACL</name>